<dbReference type="PROSITE" id="PS51257">
    <property type="entry name" value="PROKAR_LIPOPROTEIN"/>
    <property type="match status" value="1"/>
</dbReference>
<evidence type="ECO:0000313" key="1">
    <source>
        <dbReference type="EMBL" id="EKC42966.1"/>
    </source>
</evidence>
<dbReference type="InParanoid" id="K1S6C4"/>
<reference evidence="1" key="1">
    <citation type="journal article" date="2012" name="Nature">
        <title>The oyster genome reveals stress adaptation and complexity of shell formation.</title>
        <authorList>
            <person name="Zhang G."/>
            <person name="Fang X."/>
            <person name="Guo X."/>
            <person name="Li L."/>
            <person name="Luo R."/>
            <person name="Xu F."/>
            <person name="Yang P."/>
            <person name="Zhang L."/>
            <person name="Wang X."/>
            <person name="Qi H."/>
            <person name="Xiong Z."/>
            <person name="Que H."/>
            <person name="Xie Y."/>
            <person name="Holland P.W."/>
            <person name="Paps J."/>
            <person name="Zhu Y."/>
            <person name="Wu F."/>
            <person name="Chen Y."/>
            <person name="Wang J."/>
            <person name="Peng C."/>
            <person name="Meng J."/>
            <person name="Yang L."/>
            <person name="Liu J."/>
            <person name="Wen B."/>
            <person name="Zhang N."/>
            <person name="Huang Z."/>
            <person name="Zhu Q."/>
            <person name="Feng Y."/>
            <person name="Mount A."/>
            <person name="Hedgecock D."/>
            <person name="Xu Z."/>
            <person name="Liu Y."/>
            <person name="Domazet-Loso T."/>
            <person name="Du Y."/>
            <person name="Sun X."/>
            <person name="Zhang S."/>
            <person name="Liu B."/>
            <person name="Cheng P."/>
            <person name="Jiang X."/>
            <person name="Li J."/>
            <person name="Fan D."/>
            <person name="Wang W."/>
            <person name="Fu W."/>
            <person name="Wang T."/>
            <person name="Wang B."/>
            <person name="Zhang J."/>
            <person name="Peng Z."/>
            <person name="Li Y."/>
            <person name="Li N."/>
            <person name="Wang J."/>
            <person name="Chen M."/>
            <person name="He Y."/>
            <person name="Tan F."/>
            <person name="Song X."/>
            <person name="Zheng Q."/>
            <person name="Huang R."/>
            <person name="Yang H."/>
            <person name="Du X."/>
            <person name="Chen L."/>
            <person name="Yang M."/>
            <person name="Gaffney P.M."/>
            <person name="Wang S."/>
            <person name="Luo L."/>
            <person name="She Z."/>
            <person name="Ming Y."/>
            <person name="Huang W."/>
            <person name="Zhang S."/>
            <person name="Huang B."/>
            <person name="Zhang Y."/>
            <person name="Qu T."/>
            <person name="Ni P."/>
            <person name="Miao G."/>
            <person name="Wang J."/>
            <person name="Wang Q."/>
            <person name="Steinberg C.E."/>
            <person name="Wang H."/>
            <person name="Li N."/>
            <person name="Qian L."/>
            <person name="Zhang G."/>
            <person name="Li Y."/>
            <person name="Yang H."/>
            <person name="Liu X."/>
            <person name="Wang J."/>
            <person name="Yin Y."/>
            <person name="Wang J."/>
        </authorList>
    </citation>
    <scope>NUCLEOTIDE SEQUENCE [LARGE SCALE GENOMIC DNA]</scope>
    <source>
        <strain evidence="1">05x7-T-G4-1.051#20</strain>
    </source>
</reference>
<protein>
    <submittedName>
        <fullName evidence="1">Uncharacterized protein</fullName>
    </submittedName>
</protein>
<dbReference type="AlphaFoldDB" id="K1S6C4"/>
<proteinExistence type="predicted"/>
<gene>
    <name evidence="1" type="ORF">CGI_10023566</name>
</gene>
<dbReference type="EMBL" id="JH815876">
    <property type="protein sequence ID" value="EKC42966.1"/>
    <property type="molecule type" value="Genomic_DNA"/>
</dbReference>
<accession>K1S6C4</accession>
<sequence length="176" mass="18826">MLKLLVLLSAVLVVCSAQGCTNCQVDGRTYRGGSNFQFDRGCYRFSCKCNCDGSWNCPSSLTTNKCTGGGNQNAGACGNCQVNGGSYRGGSDFQFDRGCNRFSCRCNCDGSWNCPSSLTTSICSGGRNGACRNCEAYGRTYGRGSFQMDQGCYRYSCTCNCDGSWNCPAGKTKSIC</sequence>
<dbReference type="HOGENOM" id="CLU_1526656_0_0_1"/>
<organism evidence="1">
    <name type="scientific">Magallana gigas</name>
    <name type="common">Pacific oyster</name>
    <name type="synonym">Crassostrea gigas</name>
    <dbReference type="NCBI Taxonomy" id="29159"/>
    <lineage>
        <taxon>Eukaryota</taxon>
        <taxon>Metazoa</taxon>
        <taxon>Spiralia</taxon>
        <taxon>Lophotrochozoa</taxon>
        <taxon>Mollusca</taxon>
        <taxon>Bivalvia</taxon>
        <taxon>Autobranchia</taxon>
        <taxon>Pteriomorphia</taxon>
        <taxon>Ostreida</taxon>
        <taxon>Ostreoidea</taxon>
        <taxon>Ostreidae</taxon>
        <taxon>Magallana</taxon>
    </lineage>
</organism>
<name>K1S6C4_MAGGI</name>